<keyword evidence="2" id="KW-1185">Reference proteome</keyword>
<sequence length="66" mass="7694">MVGIVKISDELHEYLRKTSNVMSRSVNAQAEFWIKIGIQAELNPEKTFPMIISEMLEKEVTKQEQR</sequence>
<gene>
    <name evidence="1" type="ORF">M997_1680</name>
</gene>
<comment type="caution">
    <text evidence="1">The sequence shown here is derived from an EMBL/GenBank/DDBJ whole genome shotgun (WGS) entry which is preliminary data.</text>
</comment>
<name>A0AAJ3LUD9_PROHU</name>
<proteinExistence type="predicted"/>
<dbReference type="EMBL" id="LXEV01000021">
    <property type="protein sequence ID" value="OAT47153.1"/>
    <property type="molecule type" value="Genomic_DNA"/>
</dbReference>
<evidence type="ECO:0000313" key="1">
    <source>
        <dbReference type="EMBL" id="OAT47153.1"/>
    </source>
</evidence>
<dbReference type="Proteomes" id="UP000078250">
    <property type="component" value="Unassembled WGS sequence"/>
</dbReference>
<dbReference type="AlphaFoldDB" id="A0AAJ3LUD9"/>
<evidence type="ECO:0008006" key="3">
    <source>
        <dbReference type="Google" id="ProtNLM"/>
    </source>
</evidence>
<dbReference type="Pfam" id="PF11903">
    <property type="entry name" value="ParD_like"/>
    <property type="match status" value="1"/>
</dbReference>
<protein>
    <recommendedName>
        <fullName evidence="3">ParD-like antitoxin of type II toxin-antitoxin system</fullName>
    </recommendedName>
</protein>
<organism evidence="1 2">
    <name type="scientific">Proteus hauseri ATCC 700826</name>
    <dbReference type="NCBI Taxonomy" id="1354271"/>
    <lineage>
        <taxon>Bacteria</taxon>
        <taxon>Pseudomonadati</taxon>
        <taxon>Pseudomonadota</taxon>
        <taxon>Gammaproteobacteria</taxon>
        <taxon>Enterobacterales</taxon>
        <taxon>Morganellaceae</taxon>
        <taxon>Proteus</taxon>
    </lineage>
</organism>
<accession>A0AAJ3LUD9</accession>
<dbReference type="InterPro" id="IPR021831">
    <property type="entry name" value="ParD-like"/>
</dbReference>
<evidence type="ECO:0000313" key="2">
    <source>
        <dbReference type="Proteomes" id="UP000078250"/>
    </source>
</evidence>
<reference evidence="1 2" key="1">
    <citation type="submission" date="2016-04" db="EMBL/GenBank/DDBJ databases">
        <title>ATOL: Assembling a taxonomically balanced genome-scale reconstruction of the evolutionary history of the Enterobacteriaceae.</title>
        <authorList>
            <person name="Plunkett G.III."/>
            <person name="Neeno-Eckwall E.C."/>
            <person name="Glasner J.D."/>
            <person name="Perna N.T."/>
        </authorList>
    </citation>
    <scope>NUCLEOTIDE SEQUENCE [LARGE SCALE GENOMIC DNA]</scope>
    <source>
        <strain evidence="1 2">ATCC 700826</strain>
    </source>
</reference>